<gene>
    <name evidence="7" type="ORF">M9458_018767</name>
</gene>
<feature type="non-terminal residue" evidence="7">
    <location>
        <position position="185"/>
    </location>
</feature>
<dbReference type="PROSITE" id="PS00518">
    <property type="entry name" value="ZF_RING_1"/>
    <property type="match status" value="1"/>
</dbReference>
<keyword evidence="8" id="KW-1185">Reference proteome</keyword>
<evidence type="ECO:0000256" key="5">
    <source>
        <dbReference type="SAM" id="MobiDB-lite"/>
    </source>
</evidence>
<dbReference type="Gene3D" id="3.30.40.10">
    <property type="entry name" value="Zinc/RING finger domain, C3HC4 (zinc finger)"/>
    <property type="match status" value="1"/>
</dbReference>
<keyword evidence="1" id="KW-0479">Metal-binding</keyword>
<dbReference type="Proteomes" id="UP001529510">
    <property type="component" value="Unassembled WGS sequence"/>
</dbReference>
<dbReference type="SUPFAM" id="SSF57850">
    <property type="entry name" value="RING/U-box"/>
    <property type="match status" value="1"/>
</dbReference>
<feature type="domain" description="RING-type" evidence="6">
    <location>
        <begin position="136"/>
        <end position="164"/>
    </location>
</feature>
<evidence type="ECO:0000256" key="3">
    <source>
        <dbReference type="ARBA" id="ARBA00022833"/>
    </source>
</evidence>
<feature type="compositionally biased region" description="Basic and acidic residues" evidence="5">
    <location>
        <begin position="43"/>
        <end position="53"/>
    </location>
</feature>
<evidence type="ECO:0000313" key="8">
    <source>
        <dbReference type="Proteomes" id="UP001529510"/>
    </source>
</evidence>
<evidence type="ECO:0000313" key="7">
    <source>
        <dbReference type="EMBL" id="KAL0187097.1"/>
    </source>
</evidence>
<dbReference type="AlphaFoldDB" id="A0ABD0QLN8"/>
<proteinExistence type="predicted"/>
<comment type="caution">
    <text evidence="7">The sequence shown here is derived from an EMBL/GenBank/DDBJ whole genome shotgun (WGS) entry which is preliminary data.</text>
</comment>
<feature type="compositionally biased region" description="Low complexity" evidence="5">
    <location>
        <begin position="76"/>
        <end position="85"/>
    </location>
</feature>
<evidence type="ECO:0000256" key="2">
    <source>
        <dbReference type="ARBA" id="ARBA00022771"/>
    </source>
</evidence>
<evidence type="ECO:0000259" key="6">
    <source>
        <dbReference type="PROSITE" id="PS50089"/>
    </source>
</evidence>
<feature type="compositionally biased region" description="Low complexity" evidence="5">
    <location>
        <begin position="118"/>
        <end position="127"/>
    </location>
</feature>
<dbReference type="InterPro" id="IPR001841">
    <property type="entry name" value="Znf_RING"/>
</dbReference>
<keyword evidence="2 4" id="KW-0863">Zinc-finger</keyword>
<organism evidence="7 8">
    <name type="scientific">Cirrhinus mrigala</name>
    <name type="common">Mrigala</name>
    <dbReference type="NCBI Taxonomy" id="683832"/>
    <lineage>
        <taxon>Eukaryota</taxon>
        <taxon>Metazoa</taxon>
        <taxon>Chordata</taxon>
        <taxon>Craniata</taxon>
        <taxon>Vertebrata</taxon>
        <taxon>Euteleostomi</taxon>
        <taxon>Actinopterygii</taxon>
        <taxon>Neopterygii</taxon>
        <taxon>Teleostei</taxon>
        <taxon>Ostariophysi</taxon>
        <taxon>Cypriniformes</taxon>
        <taxon>Cyprinidae</taxon>
        <taxon>Labeoninae</taxon>
        <taxon>Labeonini</taxon>
        <taxon>Cirrhinus</taxon>
    </lineage>
</organism>
<name>A0ABD0QLN8_CIRMR</name>
<reference evidence="7 8" key="1">
    <citation type="submission" date="2024-05" db="EMBL/GenBank/DDBJ databases">
        <title>Genome sequencing and assembly of Indian major carp, Cirrhinus mrigala (Hamilton, 1822).</title>
        <authorList>
            <person name="Mohindra V."/>
            <person name="Chowdhury L.M."/>
            <person name="Lal K."/>
            <person name="Jena J.K."/>
        </authorList>
    </citation>
    <scope>NUCLEOTIDE SEQUENCE [LARGE SCALE GENOMIC DNA]</scope>
    <source>
        <strain evidence="7">CM1030</strain>
        <tissue evidence="7">Blood</tissue>
    </source>
</reference>
<evidence type="ECO:0000256" key="1">
    <source>
        <dbReference type="ARBA" id="ARBA00022723"/>
    </source>
</evidence>
<feature type="region of interest" description="Disordered" evidence="5">
    <location>
        <begin position="1"/>
        <end position="127"/>
    </location>
</feature>
<evidence type="ECO:0000256" key="4">
    <source>
        <dbReference type="PROSITE-ProRule" id="PRU00175"/>
    </source>
</evidence>
<accession>A0ABD0QLN8</accession>
<dbReference type="EMBL" id="JAMKFB020000008">
    <property type="protein sequence ID" value="KAL0187097.1"/>
    <property type="molecule type" value="Genomic_DNA"/>
</dbReference>
<sequence length="185" mass="18709">MADNKGQDCTESSANMEAEPSGTEDNGDGGSKEPDAVILIDSGAKEGADELKSQETVPQALTTSSNSSSGGGGAATDGTPNTESTEPPPPSSSSSADSTAAGASPALNNEMSPPPPASSTSSSSTPAAPINLLDTCAVCKQSLQNRDCEPKLLPCLHSFCLKCIPQPERKITVPVQGPHGQDTRI</sequence>
<keyword evidence="3" id="KW-0862">Zinc</keyword>
<dbReference type="InterPro" id="IPR013083">
    <property type="entry name" value="Znf_RING/FYVE/PHD"/>
</dbReference>
<dbReference type="PROSITE" id="PS50089">
    <property type="entry name" value="ZF_RING_2"/>
    <property type="match status" value="1"/>
</dbReference>
<dbReference type="GO" id="GO:0008270">
    <property type="term" value="F:zinc ion binding"/>
    <property type="evidence" value="ECO:0007669"/>
    <property type="project" value="UniProtKB-KW"/>
</dbReference>
<feature type="compositionally biased region" description="Low complexity" evidence="5">
    <location>
        <begin position="92"/>
        <end position="106"/>
    </location>
</feature>
<dbReference type="InterPro" id="IPR017907">
    <property type="entry name" value="Znf_RING_CS"/>
</dbReference>
<protein>
    <recommendedName>
        <fullName evidence="6">RING-type domain-containing protein</fullName>
    </recommendedName>
</protein>